<dbReference type="EMBL" id="FWFD01000008">
    <property type="protein sequence ID" value="SLM85235.1"/>
    <property type="molecule type" value="Genomic_DNA"/>
</dbReference>
<reference evidence="3" key="1">
    <citation type="submission" date="2017-02" db="EMBL/GenBank/DDBJ databases">
        <authorList>
            <person name="Dridi B."/>
        </authorList>
    </citation>
    <scope>NUCLEOTIDE SEQUENCE [LARGE SCALE GENOMIC DNA]</scope>
    <source>
        <strain evidence="3">bH819</strain>
    </source>
</reference>
<sequence length="63" mass="7002">MIDKQEIVPVSLQPTPPKSAPTSNQTTQKIALRVKRDNMDITIYNGCNNYILSAALKEFNHGS</sequence>
<feature type="region of interest" description="Disordered" evidence="1">
    <location>
        <begin position="1"/>
        <end position="27"/>
    </location>
</feature>
<dbReference type="Proteomes" id="UP000195918">
    <property type="component" value="Unassembled WGS sequence"/>
</dbReference>
<evidence type="ECO:0000256" key="1">
    <source>
        <dbReference type="SAM" id="MobiDB-lite"/>
    </source>
</evidence>
<dbReference type="AlphaFoldDB" id="A0A1X6WLT9"/>
<name>A0A1X6WLT9_9ENTE</name>
<gene>
    <name evidence="2" type="ORF">FM121_04005</name>
</gene>
<evidence type="ECO:0000313" key="3">
    <source>
        <dbReference type="Proteomes" id="UP000195918"/>
    </source>
</evidence>
<accession>A0A1X6WLT9</accession>
<keyword evidence="3" id="KW-1185">Reference proteome</keyword>
<proteinExistence type="predicted"/>
<dbReference type="RefSeq" id="WP_086950878.1">
    <property type="nucleotide sequence ID" value="NZ_FWFD01000008.1"/>
</dbReference>
<protein>
    <submittedName>
        <fullName evidence="2">Uncharacterized protein</fullName>
    </submittedName>
</protein>
<organism evidence="2 3">
    <name type="scientific">Vagococcus fluvialis bH819</name>
    <dbReference type="NCBI Taxonomy" id="1255619"/>
    <lineage>
        <taxon>Bacteria</taxon>
        <taxon>Bacillati</taxon>
        <taxon>Bacillota</taxon>
        <taxon>Bacilli</taxon>
        <taxon>Lactobacillales</taxon>
        <taxon>Enterococcaceae</taxon>
        <taxon>Vagococcus</taxon>
    </lineage>
</organism>
<dbReference type="OrthoDB" id="2200322at2"/>
<evidence type="ECO:0000313" key="2">
    <source>
        <dbReference type="EMBL" id="SLM85235.1"/>
    </source>
</evidence>